<comment type="caution">
    <text evidence="2">The sequence shown here is derived from an EMBL/GenBank/DDBJ whole genome shotgun (WGS) entry which is preliminary data.</text>
</comment>
<feature type="transmembrane region" description="Helical" evidence="1">
    <location>
        <begin position="231"/>
        <end position="261"/>
    </location>
</feature>
<organism evidence="2 3">
    <name type="scientific">Candidatus Abawacabacteria bacterium RBG_16_42_10</name>
    <dbReference type="NCBI Taxonomy" id="1817814"/>
    <lineage>
        <taxon>Bacteria</taxon>
        <taxon>Candidatus Abawacaibacteriota</taxon>
    </lineage>
</organism>
<evidence type="ECO:0008006" key="4">
    <source>
        <dbReference type="Google" id="ProtNLM"/>
    </source>
</evidence>
<feature type="transmembrane region" description="Helical" evidence="1">
    <location>
        <begin position="267"/>
        <end position="291"/>
    </location>
</feature>
<feature type="transmembrane region" description="Helical" evidence="1">
    <location>
        <begin position="65"/>
        <end position="88"/>
    </location>
</feature>
<dbReference type="AlphaFoldDB" id="A0A1F4XIC3"/>
<evidence type="ECO:0000313" key="2">
    <source>
        <dbReference type="EMBL" id="OGC81334.1"/>
    </source>
</evidence>
<gene>
    <name evidence="2" type="ORF">A2V81_00800</name>
</gene>
<feature type="transmembrane region" description="Helical" evidence="1">
    <location>
        <begin position="20"/>
        <end position="39"/>
    </location>
</feature>
<dbReference type="STRING" id="1817814.A2V81_00800"/>
<keyword evidence="1" id="KW-1133">Transmembrane helix</keyword>
<dbReference type="Proteomes" id="UP000177614">
    <property type="component" value="Unassembled WGS sequence"/>
</dbReference>
<name>A0A1F4XIC3_9BACT</name>
<evidence type="ECO:0000256" key="1">
    <source>
        <dbReference type="SAM" id="Phobius"/>
    </source>
</evidence>
<keyword evidence="1" id="KW-0812">Transmembrane</keyword>
<evidence type="ECO:0000313" key="3">
    <source>
        <dbReference type="Proteomes" id="UP000177614"/>
    </source>
</evidence>
<feature type="transmembrane region" description="Helical" evidence="1">
    <location>
        <begin position="132"/>
        <end position="153"/>
    </location>
</feature>
<accession>A0A1F4XIC3</accession>
<sequence>MNYPEILKQAWAMTTEHRYLRILGTIASLFATLLGIWRIRYVLQEPVLTGGEVWSWLQENTNNPLGWAITIVIVLGAIYLVAFLLSVLSEGGLISAIAKIYDQKVELDLSKTIALGLQSFLPLTEFRVLTNIFHIGAFILYVLFFRFYINYFFPNNTIVQDLSPLLIFLAIVIAVTTLLLTYADYHLVIYKSSVFESIRKSVTLVIFHFRETLLMSVLILLVAIKTILNVLLIFAIPALAVYVVTFTQLFLPATIALAIGITFAVMLFYWAVVIVGTLLVFTTAVWTLTFMELEKKQEHKILKNEPDIIPYGPSEPTETS</sequence>
<keyword evidence="1" id="KW-0472">Membrane</keyword>
<feature type="transmembrane region" description="Helical" evidence="1">
    <location>
        <begin position="165"/>
        <end position="183"/>
    </location>
</feature>
<proteinExistence type="predicted"/>
<feature type="transmembrane region" description="Helical" evidence="1">
    <location>
        <begin position="203"/>
        <end position="224"/>
    </location>
</feature>
<protein>
    <recommendedName>
        <fullName evidence="4">Glycerophosphoryl diester phosphodiesterase membrane domain-containing protein</fullName>
    </recommendedName>
</protein>
<dbReference type="EMBL" id="MEWR01000028">
    <property type="protein sequence ID" value="OGC81334.1"/>
    <property type="molecule type" value="Genomic_DNA"/>
</dbReference>
<reference evidence="2 3" key="1">
    <citation type="journal article" date="2016" name="Nat. Commun.">
        <title>Thousands of microbial genomes shed light on interconnected biogeochemical processes in an aquifer system.</title>
        <authorList>
            <person name="Anantharaman K."/>
            <person name="Brown C.T."/>
            <person name="Hug L.A."/>
            <person name="Sharon I."/>
            <person name="Castelle C.J."/>
            <person name="Probst A.J."/>
            <person name="Thomas B.C."/>
            <person name="Singh A."/>
            <person name="Wilkins M.J."/>
            <person name="Karaoz U."/>
            <person name="Brodie E.L."/>
            <person name="Williams K.H."/>
            <person name="Hubbard S.S."/>
            <person name="Banfield J.F."/>
        </authorList>
    </citation>
    <scope>NUCLEOTIDE SEQUENCE [LARGE SCALE GENOMIC DNA]</scope>
</reference>